<evidence type="ECO:0000256" key="2">
    <source>
        <dbReference type="SAM" id="SignalP"/>
    </source>
</evidence>
<feature type="compositionally biased region" description="Gly residues" evidence="1">
    <location>
        <begin position="81"/>
        <end position="93"/>
    </location>
</feature>
<dbReference type="Proteomes" id="UP000295509">
    <property type="component" value="Unassembled WGS sequence"/>
</dbReference>
<dbReference type="PROSITE" id="PS51257">
    <property type="entry name" value="PROKAR_LIPOPROTEIN"/>
    <property type="match status" value="1"/>
</dbReference>
<proteinExistence type="predicted"/>
<evidence type="ECO:0000256" key="1">
    <source>
        <dbReference type="SAM" id="MobiDB-lite"/>
    </source>
</evidence>
<keyword evidence="4" id="KW-1185">Reference proteome</keyword>
<feature type="signal peptide" evidence="2">
    <location>
        <begin position="1"/>
        <end position="30"/>
    </location>
</feature>
<gene>
    <name evidence="3" type="ORF">BX592_113151</name>
</gene>
<dbReference type="InterPro" id="IPR025421">
    <property type="entry name" value="DUF4148"/>
</dbReference>
<evidence type="ECO:0000313" key="4">
    <source>
        <dbReference type="Proteomes" id="UP000295509"/>
    </source>
</evidence>
<dbReference type="RefSeq" id="WP_166676395.1">
    <property type="nucleotide sequence ID" value="NZ_JBHLUW010000022.1"/>
</dbReference>
<evidence type="ECO:0000313" key="3">
    <source>
        <dbReference type="EMBL" id="TDY46522.1"/>
    </source>
</evidence>
<sequence length="102" mass="10385">MKNIRLVTAVSTSALAIVAACVSVNADAQASGITRYQVGAELAQLQAAGYFGEKVTYPNRLQATEARIQTINATQSNNAAGGYGGSSGYGGSGDYAPGRAPR</sequence>
<protein>
    <submittedName>
        <fullName evidence="3">Uncharacterized protein DUF4148</fullName>
    </submittedName>
</protein>
<feature type="region of interest" description="Disordered" evidence="1">
    <location>
        <begin position="76"/>
        <end position="102"/>
    </location>
</feature>
<keyword evidence="2" id="KW-0732">Signal</keyword>
<dbReference type="Pfam" id="PF13663">
    <property type="entry name" value="DUF4148"/>
    <property type="match status" value="1"/>
</dbReference>
<name>A0A4R8LPJ1_9BURK</name>
<feature type="chain" id="PRO_5020480656" evidence="2">
    <location>
        <begin position="31"/>
        <end position="102"/>
    </location>
</feature>
<organism evidence="3 4">
    <name type="scientific">Paraburkholderia rhizosphaerae</name>
    <dbReference type="NCBI Taxonomy" id="480658"/>
    <lineage>
        <taxon>Bacteria</taxon>
        <taxon>Pseudomonadati</taxon>
        <taxon>Pseudomonadota</taxon>
        <taxon>Betaproteobacteria</taxon>
        <taxon>Burkholderiales</taxon>
        <taxon>Burkholderiaceae</taxon>
        <taxon>Paraburkholderia</taxon>
    </lineage>
</organism>
<accession>A0A4R8LPJ1</accession>
<dbReference type="EMBL" id="SORE01000013">
    <property type="protein sequence ID" value="TDY46522.1"/>
    <property type="molecule type" value="Genomic_DNA"/>
</dbReference>
<comment type="caution">
    <text evidence="3">The sequence shown here is derived from an EMBL/GenBank/DDBJ whole genome shotgun (WGS) entry which is preliminary data.</text>
</comment>
<dbReference type="AlphaFoldDB" id="A0A4R8LPJ1"/>
<reference evidence="3 4" key="1">
    <citation type="submission" date="2019-03" db="EMBL/GenBank/DDBJ databases">
        <title>Genomic Encyclopedia of Type Strains, Phase III (KMG-III): the genomes of soil and plant-associated and newly described type strains.</title>
        <authorList>
            <person name="Whitman W."/>
        </authorList>
    </citation>
    <scope>NUCLEOTIDE SEQUENCE [LARGE SCALE GENOMIC DNA]</scope>
    <source>
        <strain evidence="3 4">LMG 29544</strain>
    </source>
</reference>